<dbReference type="Gene3D" id="3.30.700.10">
    <property type="entry name" value="Glycoprotein, Type 4 Pilin"/>
    <property type="match status" value="1"/>
</dbReference>
<evidence type="ECO:0008006" key="4">
    <source>
        <dbReference type="Google" id="ProtNLM"/>
    </source>
</evidence>
<accession>A0A1Y0D191</accession>
<dbReference type="SUPFAM" id="SSF54523">
    <property type="entry name" value="Pili subunits"/>
    <property type="match status" value="1"/>
</dbReference>
<evidence type="ECO:0000313" key="3">
    <source>
        <dbReference type="Proteomes" id="UP000243937"/>
    </source>
</evidence>
<name>A0A1Y0D191_9GAMM</name>
<sequence>MRRSAGFTLIELVIVIVILGILGAVAAPKLFNLQGDAYGANLNAMRSSISTSMTIANAKSQIVGVLNAGGGLRI</sequence>
<dbReference type="InterPro" id="IPR045584">
    <property type="entry name" value="Pilin-like"/>
</dbReference>
<evidence type="ECO:0000313" key="2">
    <source>
        <dbReference type="EMBL" id="ART81291.1"/>
    </source>
</evidence>
<gene>
    <name evidence="2" type="ORF">CBP31_00460</name>
</gene>
<keyword evidence="3" id="KW-1185">Reference proteome</keyword>
<keyword evidence="1" id="KW-0812">Transmembrane</keyword>
<dbReference type="Proteomes" id="UP000243937">
    <property type="component" value="Chromosome"/>
</dbReference>
<dbReference type="InterPro" id="IPR012902">
    <property type="entry name" value="N_methyl_site"/>
</dbReference>
<dbReference type="NCBIfam" id="TIGR02532">
    <property type="entry name" value="IV_pilin_GFxxxE"/>
    <property type="match status" value="1"/>
</dbReference>
<dbReference type="EMBL" id="CP021377">
    <property type="protein sequence ID" value="ART81291.1"/>
    <property type="molecule type" value="Genomic_DNA"/>
</dbReference>
<dbReference type="OrthoDB" id="5902365at2"/>
<feature type="transmembrane region" description="Helical" evidence="1">
    <location>
        <begin position="7"/>
        <end position="27"/>
    </location>
</feature>
<organism evidence="2 3">
    <name type="scientific">Oceanisphaera profunda</name>
    <dbReference type="NCBI Taxonomy" id="1416627"/>
    <lineage>
        <taxon>Bacteria</taxon>
        <taxon>Pseudomonadati</taxon>
        <taxon>Pseudomonadota</taxon>
        <taxon>Gammaproteobacteria</taxon>
        <taxon>Aeromonadales</taxon>
        <taxon>Aeromonadaceae</taxon>
        <taxon>Oceanisphaera</taxon>
    </lineage>
</organism>
<evidence type="ECO:0000256" key="1">
    <source>
        <dbReference type="SAM" id="Phobius"/>
    </source>
</evidence>
<dbReference type="AlphaFoldDB" id="A0A1Y0D191"/>
<dbReference type="PROSITE" id="PS00409">
    <property type="entry name" value="PROKAR_NTER_METHYL"/>
    <property type="match status" value="1"/>
</dbReference>
<keyword evidence="1" id="KW-1133">Transmembrane helix</keyword>
<reference evidence="2 3" key="1">
    <citation type="journal article" date="2014" name="Int. J. Syst. Evol. Microbiol.">
        <title>Oceanisphaera profunda sp. nov., a marine bacterium isolated from deep-sea sediment, and emended description of the genus Oceanisphaera.</title>
        <authorList>
            <person name="Xu Z."/>
            <person name="Zhang X.Y."/>
            <person name="Su H.N."/>
            <person name="Yu Z.C."/>
            <person name="Liu C."/>
            <person name="Li H."/>
            <person name="Chen X.L."/>
            <person name="Song X.Y."/>
            <person name="Xie B.B."/>
            <person name="Qin Q.L."/>
            <person name="Zhou B.C."/>
            <person name="Shi M."/>
            <person name="Huang Y."/>
            <person name="Zhang Y.Z."/>
        </authorList>
    </citation>
    <scope>NUCLEOTIDE SEQUENCE [LARGE SCALE GENOMIC DNA]</scope>
    <source>
        <strain evidence="2 3">SM1222</strain>
    </source>
</reference>
<keyword evidence="1" id="KW-0472">Membrane</keyword>
<proteinExistence type="predicted"/>
<protein>
    <recommendedName>
        <fullName evidence="4">MSHA biogenesis protein MshA</fullName>
    </recommendedName>
</protein>
<dbReference type="Pfam" id="PF07963">
    <property type="entry name" value="N_methyl"/>
    <property type="match status" value="1"/>
</dbReference>
<dbReference type="KEGG" id="opf:CBP31_00460"/>